<proteinExistence type="predicted"/>
<organism evidence="2">
    <name type="scientific">hydrothermal vent metagenome</name>
    <dbReference type="NCBI Taxonomy" id="652676"/>
    <lineage>
        <taxon>unclassified sequences</taxon>
        <taxon>metagenomes</taxon>
        <taxon>ecological metagenomes</taxon>
    </lineage>
</organism>
<dbReference type="EMBL" id="FPIB01000004">
    <property type="protein sequence ID" value="SFV89883.1"/>
    <property type="molecule type" value="Genomic_DNA"/>
</dbReference>
<feature type="domain" description="VWFA" evidence="1">
    <location>
        <begin position="40"/>
        <end position="269"/>
    </location>
</feature>
<dbReference type="AlphaFoldDB" id="A0A1W1E7G6"/>
<dbReference type="InterPro" id="IPR002035">
    <property type="entry name" value="VWF_A"/>
</dbReference>
<reference evidence="2" key="1">
    <citation type="submission" date="2016-10" db="EMBL/GenBank/DDBJ databases">
        <authorList>
            <person name="de Groot N.N."/>
        </authorList>
    </citation>
    <scope>NUCLEOTIDE SEQUENCE</scope>
</reference>
<dbReference type="PROSITE" id="PS50234">
    <property type="entry name" value="VWFA"/>
    <property type="match status" value="1"/>
</dbReference>
<name>A0A1W1E7G6_9ZZZZ</name>
<evidence type="ECO:0000313" key="2">
    <source>
        <dbReference type="EMBL" id="SFV89883.1"/>
    </source>
</evidence>
<gene>
    <name evidence="2" type="ORF">MNB_SV-4-719</name>
</gene>
<sequence length="270" mass="30544">MKRLLLILLTLSTLLAARNDVPSCYKALDIHLEENTPAKELFILVDQTTPLDKKMMIYTYKNMMHFIKNGYAVTIASFSANANGKYADVAYEGFVEPLLSKQSQYDIAKKKLRKYKACMNGQYRYAKKKATKALVRVLKGANKKLPHSDIFRSLHDLSKRVVKPSNASEKVVLIVSDGLEHSAITSFYHRGGIKKIDRKKELQKVAKSGFLADFDNARVYMIGVGATSNKKAYRDAKSLKHLTAFWKDYFLNTHGNLKAIGTPMLLEDIE</sequence>
<accession>A0A1W1E7G6</accession>
<protein>
    <recommendedName>
        <fullName evidence="1">VWFA domain-containing protein</fullName>
    </recommendedName>
</protein>
<evidence type="ECO:0000259" key="1">
    <source>
        <dbReference type="PROSITE" id="PS50234"/>
    </source>
</evidence>